<keyword evidence="1" id="KW-0472">Membrane</keyword>
<dbReference type="AlphaFoldDB" id="R7ZME0"/>
<keyword evidence="1" id="KW-0812">Transmembrane</keyword>
<reference evidence="4 5" key="1">
    <citation type="submission" date="2013-02" db="EMBL/GenBank/DDBJ databases">
        <title>A novel strain isolated from Lonar lake, Maharashtra, India.</title>
        <authorList>
            <person name="Singh A."/>
        </authorList>
    </citation>
    <scope>NUCLEOTIDE SEQUENCE [LARGE SCALE GENOMIC DNA]</scope>
    <source>
        <strain evidence="4 5">AK24</strain>
    </source>
</reference>
<protein>
    <submittedName>
        <fullName evidence="4">Transport protein</fullName>
    </submittedName>
</protein>
<feature type="transmembrane region" description="Helical" evidence="1">
    <location>
        <begin position="360"/>
        <end position="379"/>
    </location>
</feature>
<dbReference type="InterPro" id="IPR052529">
    <property type="entry name" value="Bact_Transport_Assoc"/>
</dbReference>
<comment type="caution">
    <text evidence="4">The sequence shown here is derived from an EMBL/GenBank/DDBJ whole genome shotgun (WGS) entry which is preliminary data.</text>
</comment>
<feature type="transmembrane region" description="Helical" evidence="1">
    <location>
        <begin position="287"/>
        <end position="312"/>
    </location>
</feature>
<proteinExistence type="predicted"/>
<dbReference type="Pfam" id="PF07786">
    <property type="entry name" value="HGSNAT_cat"/>
    <property type="match status" value="1"/>
</dbReference>
<feature type="transmembrane region" description="Helical" evidence="1">
    <location>
        <begin position="247"/>
        <end position="267"/>
    </location>
</feature>
<evidence type="ECO:0000313" key="4">
    <source>
        <dbReference type="EMBL" id="EON75247.1"/>
    </source>
</evidence>
<feature type="transmembrane region" description="Helical" evidence="1">
    <location>
        <begin position="31"/>
        <end position="51"/>
    </location>
</feature>
<accession>R7ZME0</accession>
<dbReference type="EMBL" id="AQHR01000110">
    <property type="protein sequence ID" value="EON75247.1"/>
    <property type="molecule type" value="Genomic_DNA"/>
</dbReference>
<feature type="transmembrane region" description="Helical" evidence="1">
    <location>
        <begin position="150"/>
        <end position="169"/>
    </location>
</feature>
<feature type="domain" description="DUF418" evidence="2">
    <location>
        <begin position="255"/>
        <end position="394"/>
    </location>
</feature>
<name>R7ZME0_9BACT</name>
<evidence type="ECO:0000256" key="1">
    <source>
        <dbReference type="SAM" id="Phobius"/>
    </source>
</evidence>
<evidence type="ECO:0000313" key="5">
    <source>
        <dbReference type="Proteomes" id="UP000013909"/>
    </source>
</evidence>
<dbReference type="PANTHER" id="PTHR30590">
    <property type="entry name" value="INNER MEMBRANE PROTEIN"/>
    <property type="match status" value="1"/>
</dbReference>
<dbReference type="Proteomes" id="UP000013909">
    <property type="component" value="Unassembled WGS sequence"/>
</dbReference>
<dbReference type="Pfam" id="PF04235">
    <property type="entry name" value="DUF418"/>
    <property type="match status" value="1"/>
</dbReference>
<feature type="transmembrane region" description="Helical" evidence="1">
    <location>
        <begin position="217"/>
        <end position="235"/>
    </location>
</feature>
<feature type="domain" description="Heparan-alpha-glucosaminide N-acetyltransferase catalytic" evidence="3">
    <location>
        <begin position="21"/>
        <end position="166"/>
    </location>
</feature>
<sequence>MAVFIVFDAFNVMEKGKSLERLIELDAARGLALAGILAINLYIFNAPYAYLDEYYGQFGARELILLEVVYAVFGGKAMFLFAFLFGYGFYLQAEKHQKSVQVFRRLYLRRMLVLAGFGITHILFFWYGDILLAYALMGCLLLLFYRMPSWFLSGLAVLLFLSPAIYVATMDYWPTVPLGTALNYSLSEVISIYQNGGYPEFFKVNLHQYLSMKNETVWVYMPKALAAFIVGFLFAKRNGLGLIRIRPGHYIGLAVLFLAASVLMHMYKEIVFDLLQLTGRELLPVRIGMQIMAFDVMQSLGYILLIFSLMQYSMLSKPFILVGFAGRMALTNYLMQTVAGLLIFSFLGLGLFGSMAPTQLLVLTGLIFFIQVGISRFYLGFFKQGPMEDLWRRFL</sequence>
<dbReference type="PANTHER" id="PTHR30590:SF2">
    <property type="entry name" value="INNER MEMBRANE PROTEIN"/>
    <property type="match status" value="1"/>
</dbReference>
<organism evidence="4 5">
    <name type="scientific">Lunatimonas lonarensis</name>
    <dbReference type="NCBI Taxonomy" id="1232681"/>
    <lineage>
        <taxon>Bacteria</taxon>
        <taxon>Pseudomonadati</taxon>
        <taxon>Bacteroidota</taxon>
        <taxon>Cytophagia</taxon>
        <taxon>Cytophagales</taxon>
        <taxon>Cyclobacteriaceae</taxon>
    </lineage>
</organism>
<feature type="transmembrane region" description="Helical" evidence="1">
    <location>
        <begin position="63"/>
        <end position="90"/>
    </location>
</feature>
<evidence type="ECO:0000259" key="2">
    <source>
        <dbReference type="Pfam" id="PF04235"/>
    </source>
</evidence>
<evidence type="ECO:0000259" key="3">
    <source>
        <dbReference type="Pfam" id="PF07786"/>
    </source>
</evidence>
<keyword evidence="5" id="KW-1185">Reference proteome</keyword>
<dbReference type="InterPro" id="IPR007349">
    <property type="entry name" value="DUF418"/>
</dbReference>
<feature type="transmembrane region" description="Helical" evidence="1">
    <location>
        <begin position="111"/>
        <end position="144"/>
    </location>
</feature>
<feature type="transmembrane region" description="Helical" evidence="1">
    <location>
        <begin position="333"/>
        <end position="354"/>
    </location>
</feature>
<keyword evidence="1" id="KW-1133">Transmembrane helix</keyword>
<gene>
    <name evidence="4" type="ORF">ADIS_4418</name>
</gene>
<dbReference type="InterPro" id="IPR012429">
    <property type="entry name" value="HGSNAT_cat"/>
</dbReference>